<dbReference type="SUPFAM" id="SSF49493">
    <property type="entry name" value="HSP40/DnaJ peptide-binding domain"/>
    <property type="match status" value="2"/>
</dbReference>
<dbReference type="SUPFAM" id="SSF46565">
    <property type="entry name" value="Chaperone J-domain"/>
    <property type="match status" value="1"/>
</dbReference>
<dbReference type="Gene3D" id="2.60.260.20">
    <property type="entry name" value="Urease metallochaperone UreE, N-terminal domain"/>
    <property type="match status" value="2"/>
</dbReference>
<feature type="repeat" description="CXXCXGXG motif" evidence="13">
    <location>
        <begin position="205"/>
        <end position="212"/>
    </location>
</feature>
<dbReference type="Pfam" id="PF00226">
    <property type="entry name" value="DnaJ"/>
    <property type="match status" value="1"/>
</dbReference>
<dbReference type="InterPro" id="IPR002939">
    <property type="entry name" value="DnaJ_C"/>
</dbReference>
<evidence type="ECO:0000256" key="10">
    <source>
        <dbReference type="ARBA" id="ARBA00023186"/>
    </source>
</evidence>
<feature type="domain" description="J" evidence="14">
    <location>
        <begin position="5"/>
        <end position="63"/>
    </location>
</feature>
<comment type="function">
    <text evidence="13">Participates actively in the response to hyperosmotic and heat shock by preventing the aggregation of stress-denatured proteins and by disaggregating proteins, also in an autonomous, DnaK-independent fashion. Unfolded proteins bind initially to DnaJ; upon interaction with the DnaJ-bound protein, DnaK hydrolyzes its bound ATP, resulting in the formation of a stable complex. GrpE releases ADP from DnaK; ATP binding to DnaK triggers the release of the substrate protein, thus completing the reaction cycle. Several rounds of ATP-dependent interactions between DnaJ, DnaK and GrpE are required for fully efficient folding. Also involved, together with DnaK and GrpE, in the DNA replication of plasmids through activation of initiation proteins.</text>
</comment>
<dbReference type="CDD" id="cd06257">
    <property type="entry name" value="DnaJ"/>
    <property type="match status" value="1"/>
</dbReference>
<dbReference type="GO" id="GO:0006260">
    <property type="term" value="P:DNA replication"/>
    <property type="evidence" value="ECO:0007669"/>
    <property type="project" value="UniProtKB-KW"/>
</dbReference>
<evidence type="ECO:0000256" key="1">
    <source>
        <dbReference type="ARBA" id="ARBA00004496"/>
    </source>
</evidence>
<keyword evidence="5 13" id="KW-0479">Metal-binding</keyword>
<feature type="binding site" evidence="13">
    <location>
        <position position="168"/>
    </location>
    <ligand>
        <name>Zn(2+)</name>
        <dbReference type="ChEBI" id="CHEBI:29105"/>
        <label>2</label>
    </ligand>
</feature>
<feature type="binding site" evidence="13">
    <location>
        <position position="165"/>
    </location>
    <ligand>
        <name>Zn(2+)</name>
        <dbReference type="ChEBI" id="CHEBI:29105"/>
        <label>2</label>
    </ligand>
</feature>
<keyword evidence="6 13" id="KW-0677">Repeat</keyword>
<evidence type="ECO:0000256" key="8">
    <source>
        <dbReference type="ARBA" id="ARBA00022833"/>
    </source>
</evidence>
<dbReference type="InterPro" id="IPR036869">
    <property type="entry name" value="J_dom_sf"/>
</dbReference>
<dbReference type="NCBIfam" id="TIGR02349">
    <property type="entry name" value="DnaJ_bact"/>
    <property type="match status" value="1"/>
</dbReference>
<feature type="binding site" evidence="13">
    <location>
        <position position="208"/>
    </location>
    <ligand>
        <name>Zn(2+)</name>
        <dbReference type="ChEBI" id="CHEBI:29105"/>
        <label>1</label>
    </ligand>
</feature>
<sequence>MAEKRDYYEILGLSREADESEIKKAYRKKARKLHPDVNKDDPNAEEKFKELSEAYEILSDPNKRARYDQYGHSGINDNDFNFDDFARGGFGGFEDMSDIFDMFFGGGMGGRRRGPQRGSDLQYRLTIDFEKAVFGGSEEISIPRTETCDTCHGSGAKPGSKAKTCPQCNGNGQVRTSQQTPFGHFTQTRVCDKCGGTGKVIDNPCSNCHGQGKVRKRRKITVNIPAGVSNGNKLRMSGEGEAGDHGARNGDLYIVIQVKEHKIFKRKQDNIYCEVPINFVQAILGDEIEVPTLEGKVKFTIPEGTQPGTTFRLKNKGIAHLNSYGRGDEYIKVKVVIPKTLSEKQKKILMEFAEESGEEINPEHKSWLEKVRDVLGV</sequence>
<dbReference type="GO" id="GO:0042026">
    <property type="term" value="P:protein refolding"/>
    <property type="evidence" value="ECO:0007669"/>
    <property type="project" value="TreeGrafter"/>
</dbReference>
<evidence type="ECO:0000256" key="7">
    <source>
        <dbReference type="ARBA" id="ARBA00022771"/>
    </source>
</evidence>
<protein>
    <recommendedName>
        <fullName evidence="12 13">Chaperone protein DnaJ</fullName>
    </recommendedName>
</protein>
<dbReference type="NCBIfam" id="NF008035">
    <property type="entry name" value="PRK10767.1"/>
    <property type="match status" value="1"/>
</dbReference>
<dbReference type="PANTHER" id="PTHR43096:SF52">
    <property type="entry name" value="DNAJ HOMOLOG 1, MITOCHONDRIAL-RELATED"/>
    <property type="match status" value="1"/>
</dbReference>
<dbReference type="InterPro" id="IPR012724">
    <property type="entry name" value="DnaJ"/>
</dbReference>
<organism evidence="15 16">
    <name type="scientific">Iocasia fonsfrigidae</name>
    <dbReference type="NCBI Taxonomy" id="2682810"/>
    <lineage>
        <taxon>Bacteria</taxon>
        <taxon>Bacillati</taxon>
        <taxon>Bacillota</taxon>
        <taxon>Clostridia</taxon>
        <taxon>Halanaerobiales</taxon>
        <taxon>Halanaerobiaceae</taxon>
        <taxon>Iocasia</taxon>
    </lineage>
</organism>
<comment type="subcellular location">
    <subcellularLocation>
        <location evidence="1 13">Cytoplasm</location>
    </subcellularLocation>
</comment>
<dbReference type="InterPro" id="IPR001305">
    <property type="entry name" value="HSP_DnaJ_Cys-rich_dom"/>
</dbReference>
<feature type="repeat" description="CXXCXGXG motif" evidence="13">
    <location>
        <begin position="148"/>
        <end position="155"/>
    </location>
</feature>
<feature type="binding site" evidence="13">
    <location>
        <position position="194"/>
    </location>
    <ligand>
        <name>Zn(2+)</name>
        <dbReference type="ChEBI" id="CHEBI:29105"/>
        <label>2</label>
    </ligand>
</feature>
<gene>
    <name evidence="13 15" type="primary">dnaJ</name>
    <name evidence="15" type="ORF">GM661_08175</name>
</gene>
<dbReference type="CDD" id="cd10719">
    <property type="entry name" value="DnaJ_zf"/>
    <property type="match status" value="1"/>
</dbReference>
<keyword evidence="9 13" id="KW-0346">Stress response</keyword>
<dbReference type="RefSeq" id="WP_230869563.1">
    <property type="nucleotide sequence ID" value="NZ_CP046640.1"/>
</dbReference>
<dbReference type="Gene3D" id="1.10.287.110">
    <property type="entry name" value="DnaJ domain"/>
    <property type="match status" value="1"/>
</dbReference>
<evidence type="ECO:0000256" key="12">
    <source>
        <dbReference type="ARBA" id="ARBA00067609"/>
    </source>
</evidence>
<dbReference type="GO" id="GO:0005737">
    <property type="term" value="C:cytoplasm"/>
    <property type="evidence" value="ECO:0007669"/>
    <property type="project" value="UniProtKB-SubCell"/>
</dbReference>
<feature type="repeat" description="CXXCXGXG motif" evidence="13">
    <location>
        <begin position="165"/>
        <end position="172"/>
    </location>
</feature>
<dbReference type="FunFam" id="2.60.260.20:FF:000004">
    <property type="entry name" value="Molecular chaperone DnaJ"/>
    <property type="match status" value="1"/>
</dbReference>
<dbReference type="HAMAP" id="MF_01152">
    <property type="entry name" value="DnaJ"/>
    <property type="match status" value="1"/>
</dbReference>
<feature type="binding site" evidence="13">
    <location>
        <position position="151"/>
    </location>
    <ligand>
        <name>Zn(2+)</name>
        <dbReference type="ChEBI" id="CHEBI:29105"/>
        <label>1</label>
    </ligand>
</feature>
<keyword evidence="3 13" id="KW-0963">Cytoplasm</keyword>
<reference evidence="15" key="1">
    <citation type="submission" date="2019-12" db="EMBL/GenBank/DDBJ databases">
        <authorList>
            <person name="zhang j."/>
            <person name="sun C.M."/>
        </authorList>
    </citation>
    <scope>NUCLEOTIDE SEQUENCE</scope>
    <source>
        <strain evidence="15">NS-1</strain>
    </source>
</reference>
<dbReference type="GO" id="GO:0051082">
    <property type="term" value="F:unfolded protein binding"/>
    <property type="evidence" value="ECO:0007669"/>
    <property type="project" value="UniProtKB-UniRule"/>
</dbReference>
<dbReference type="Pfam" id="PF01556">
    <property type="entry name" value="DnaJ_C"/>
    <property type="match status" value="1"/>
</dbReference>
<dbReference type="FunFam" id="1.10.287.110:FF:000031">
    <property type="entry name" value="Molecular chaperone DnaJ"/>
    <property type="match status" value="1"/>
</dbReference>
<dbReference type="EMBL" id="CP046640">
    <property type="protein sequence ID" value="QTL97957.1"/>
    <property type="molecule type" value="Genomic_DNA"/>
</dbReference>
<evidence type="ECO:0000256" key="5">
    <source>
        <dbReference type="ARBA" id="ARBA00022723"/>
    </source>
</evidence>
<dbReference type="AlphaFoldDB" id="A0A8A7KGE3"/>
<feature type="repeat" description="CXXCXGXG motif" evidence="13">
    <location>
        <begin position="191"/>
        <end position="198"/>
    </location>
</feature>
<feature type="binding site" evidence="13">
    <location>
        <position position="205"/>
    </location>
    <ligand>
        <name>Zn(2+)</name>
        <dbReference type="ChEBI" id="CHEBI:29105"/>
        <label>1</label>
    </ligand>
</feature>
<evidence type="ECO:0000256" key="6">
    <source>
        <dbReference type="ARBA" id="ARBA00022737"/>
    </source>
</evidence>
<dbReference type="Proteomes" id="UP000665020">
    <property type="component" value="Chromosome"/>
</dbReference>
<dbReference type="PRINTS" id="PR00625">
    <property type="entry name" value="JDOMAIN"/>
</dbReference>
<comment type="similarity">
    <text evidence="11 13">Belongs to the DnaJ family.</text>
</comment>
<dbReference type="Pfam" id="PF00684">
    <property type="entry name" value="DnaJ_CXXCXGXG"/>
    <property type="match status" value="1"/>
</dbReference>
<dbReference type="InterPro" id="IPR001623">
    <property type="entry name" value="DnaJ_domain"/>
</dbReference>
<feature type="binding site" evidence="13">
    <location>
        <position position="191"/>
    </location>
    <ligand>
        <name>Zn(2+)</name>
        <dbReference type="ChEBI" id="CHEBI:29105"/>
        <label>2</label>
    </ligand>
</feature>
<name>A0A8A7KGE3_9FIRM</name>
<keyword evidence="4 13" id="KW-0235">DNA replication</keyword>
<dbReference type="InterPro" id="IPR036410">
    <property type="entry name" value="HSP_DnaJ_Cys-rich_dom_sf"/>
</dbReference>
<dbReference type="GO" id="GO:0009408">
    <property type="term" value="P:response to heat"/>
    <property type="evidence" value="ECO:0007669"/>
    <property type="project" value="InterPro"/>
</dbReference>
<dbReference type="PANTHER" id="PTHR43096">
    <property type="entry name" value="DNAJ HOMOLOG 1, MITOCHONDRIAL-RELATED"/>
    <property type="match status" value="1"/>
</dbReference>
<keyword evidence="7" id="KW-0863">Zinc-finger</keyword>
<proteinExistence type="inferred from homology"/>
<dbReference type="InterPro" id="IPR008971">
    <property type="entry name" value="HSP40/DnaJ_pept-bd"/>
</dbReference>
<comment type="domain">
    <text evidence="13">The J domain is necessary and sufficient to stimulate DnaK ATPase activity. Zinc center 1 plays an important role in the autonomous, DnaK-independent chaperone activity of DnaJ. Zinc center 2 is essential for interaction with DnaK and for DnaJ activity.</text>
</comment>
<evidence type="ECO:0000256" key="9">
    <source>
        <dbReference type="ARBA" id="ARBA00023016"/>
    </source>
</evidence>
<evidence type="ECO:0000313" key="16">
    <source>
        <dbReference type="Proteomes" id="UP000665020"/>
    </source>
</evidence>
<dbReference type="InterPro" id="IPR018253">
    <property type="entry name" value="DnaJ_domain_CS"/>
</dbReference>
<dbReference type="GO" id="GO:0008270">
    <property type="term" value="F:zinc ion binding"/>
    <property type="evidence" value="ECO:0007669"/>
    <property type="project" value="UniProtKB-UniRule"/>
</dbReference>
<evidence type="ECO:0000256" key="11">
    <source>
        <dbReference type="ARBA" id="ARBA00061004"/>
    </source>
</evidence>
<dbReference type="KEGG" id="ifn:GM661_08175"/>
<comment type="cofactor">
    <cofactor evidence="13">
        <name>Zn(2+)</name>
        <dbReference type="ChEBI" id="CHEBI:29105"/>
    </cofactor>
    <text evidence="13">Binds 2 Zn(2+) ions per monomer.</text>
</comment>
<evidence type="ECO:0000256" key="4">
    <source>
        <dbReference type="ARBA" id="ARBA00022705"/>
    </source>
</evidence>
<comment type="subunit">
    <text evidence="2 13">Homodimer.</text>
</comment>
<keyword evidence="8 13" id="KW-0862">Zinc</keyword>
<keyword evidence="16" id="KW-1185">Reference proteome</keyword>
<accession>A0A8A7KGE3</accession>
<keyword evidence="10 13" id="KW-0143">Chaperone</keyword>
<dbReference type="PROSITE" id="PS00636">
    <property type="entry name" value="DNAJ_1"/>
    <property type="match status" value="1"/>
</dbReference>
<feature type="binding site" evidence="13">
    <location>
        <position position="148"/>
    </location>
    <ligand>
        <name>Zn(2+)</name>
        <dbReference type="ChEBI" id="CHEBI:29105"/>
        <label>1</label>
    </ligand>
</feature>
<dbReference type="GO" id="GO:0031072">
    <property type="term" value="F:heat shock protein binding"/>
    <property type="evidence" value="ECO:0007669"/>
    <property type="project" value="InterPro"/>
</dbReference>
<evidence type="ECO:0000256" key="13">
    <source>
        <dbReference type="HAMAP-Rule" id="MF_01152"/>
    </source>
</evidence>
<dbReference type="SMART" id="SM00271">
    <property type="entry name" value="DnaJ"/>
    <property type="match status" value="1"/>
</dbReference>
<dbReference type="CDD" id="cd10747">
    <property type="entry name" value="DnaJ_C"/>
    <property type="match status" value="1"/>
</dbReference>
<dbReference type="Gene3D" id="2.10.230.10">
    <property type="entry name" value="Heat shock protein DnaJ, cysteine-rich domain"/>
    <property type="match status" value="1"/>
</dbReference>
<evidence type="ECO:0000313" key="15">
    <source>
        <dbReference type="EMBL" id="QTL97957.1"/>
    </source>
</evidence>
<evidence type="ECO:0000256" key="3">
    <source>
        <dbReference type="ARBA" id="ARBA00022490"/>
    </source>
</evidence>
<dbReference type="GO" id="GO:0005524">
    <property type="term" value="F:ATP binding"/>
    <property type="evidence" value="ECO:0007669"/>
    <property type="project" value="InterPro"/>
</dbReference>
<dbReference type="FunFam" id="2.10.230.10:FF:000002">
    <property type="entry name" value="Molecular chaperone DnaJ"/>
    <property type="match status" value="1"/>
</dbReference>
<evidence type="ECO:0000256" key="2">
    <source>
        <dbReference type="ARBA" id="ARBA00011738"/>
    </source>
</evidence>
<evidence type="ECO:0000259" key="14">
    <source>
        <dbReference type="SMART" id="SM00271"/>
    </source>
</evidence>
<dbReference type="SUPFAM" id="SSF57938">
    <property type="entry name" value="DnaJ/Hsp40 cysteine-rich domain"/>
    <property type="match status" value="1"/>
</dbReference>